<accession>A0A2Z5ABE4</accession>
<evidence type="ECO:0000313" key="1">
    <source>
        <dbReference type="EMBL" id="AXA68188.1"/>
    </source>
</evidence>
<dbReference type="AlphaFoldDB" id="A0A2Z5ABE4"/>
<dbReference type="Proteomes" id="UP000250579">
    <property type="component" value="Chromosome"/>
</dbReference>
<dbReference type="EMBL" id="CP022198">
    <property type="protein sequence ID" value="AXA68188.1"/>
    <property type="molecule type" value="Genomic_DNA"/>
</dbReference>
<proteinExistence type="predicted"/>
<name>A0A2Z5ABE4_9PSED</name>
<reference evidence="1 2" key="1">
    <citation type="submission" date="2017-06" db="EMBL/GenBank/DDBJ databases">
        <title>Evolution towards high GC content and high-temperature stress adaptation in endophytic Pseudomonas oryzihabitans impacted its plant-growth promoting traits.</title>
        <authorList>
            <person name="Nascimento F.X."/>
        </authorList>
    </citation>
    <scope>NUCLEOTIDE SEQUENCE [LARGE SCALE GENOMIC DNA]</scope>
    <source>
        <strain evidence="1 2">MS8</strain>
    </source>
</reference>
<sequence length="68" mass="7936">MTLSNSWRKLKRSLVSQRELTLKNCMTPPMGVVDPLGRMATTMNYFKSLRMIHPRIRDKTVLVSEKEI</sequence>
<protein>
    <submittedName>
        <fullName evidence="1">Uncharacterized protein</fullName>
    </submittedName>
</protein>
<gene>
    <name evidence="1" type="ORF">CE139_21090</name>
</gene>
<organism evidence="1 2">
    <name type="scientific">Pseudomonas oryzihabitans</name>
    <dbReference type="NCBI Taxonomy" id="47885"/>
    <lineage>
        <taxon>Bacteria</taxon>
        <taxon>Pseudomonadati</taxon>
        <taxon>Pseudomonadota</taxon>
        <taxon>Gammaproteobacteria</taxon>
        <taxon>Pseudomonadales</taxon>
        <taxon>Pseudomonadaceae</taxon>
        <taxon>Pseudomonas</taxon>
    </lineage>
</organism>
<evidence type="ECO:0000313" key="2">
    <source>
        <dbReference type="Proteomes" id="UP000250579"/>
    </source>
</evidence>